<dbReference type="EC" id="2.7.8.-" evidence="12"/>
<evidence type="ECO:0000256" key="10">
    <source>
        <dbReference type="ARBA" id="ARBA00023209"/>
    </source>
</evidence>
<evidence type="ECO:0000256" key="9">
    <source>
        <dbReference type="ARBA" id="ARBA00023136"/>
    </source>
</evidence>
<feature type="domain" description="PLD phosphodiesterase" evidence="14">
    <location>
        <begin position="209"/>
        <end position="236"/>
    </location>
</feature>
<sequence length="476" mass="53983">MFFLLHWAVALGVTIRVIMRRTSVGVALAWLTLIFFLPLAGAIIYIIFGEVSVGRARTRRALNLIQPYKQVINDRRQRFNLDWSRQSEAARLLSRHAYNTVNIPTLPGNDLELLDNCQDILRRMIQDIQQATHHVHMEFYIWHLGGIADEVMAAVIEARHRGAHCRILLDSIGSHDFLKSELCAKARKAGVEITEALPVRWLRNFYRRQDLRLHRKIVVIDGETAYTGSLNLVDSRYFKTKSGVGQWVDSMVRVRGPVVEALAVVFLADWGIETGMSIERIEDEGGLHELPEVGDSFVQVVPSGPGFFDQSSYQSILTAIYLAKKELVLTTPYFVPDEAVQIALVSAVKRGVKVTLIMPQKVDSKLVHHASRAYFEELLEGGVAIALFKAGLLHSKTVTVDGEIGLIGSVNLDQRSLWLNQEVTLFVYDREFALRLRTVQQSYIDNAEMVHLAEWKKRRFHQRLLENALRLTGPLL</sequence>
<evidence type="ECO:0000256" key="1">
    <source>
        <dbReference type="ARBA" id="ARBA00004651"/>
    </source>
</evidence>
<keyword evidence="4" id="KW-0808">Transferase</keyword>
<evidence type="ECO:0000256" key="7">
    <source>
        <dbReference type="ARBA" id="ARBA00022989"/>
    </source>
</evidence>
<dbReference type="GO" id="GO:0005886">
    <property type="term" value="C:plasma membrane"/>
    <property type="evidence" value="ECO:0007669"/>
    <property type="project" value="UniProtKB-SubCell"/>
</dbReference>
<dbReference type="CDD" id="cd09158">
    <property type="entry name" value="PLDc_EcCLS_like_2"/>
    <property type="match status" value="1"/>
</dbReference>
<evidence type="ECO:0000256" key="12">
    <source>
        <dbReference type="NCBIfam" id="TIGR04265"/>
    </source>
</evidence>
<gene>
    <name evidence="15" type="primary">cls</name>
    <name evidence="15" type="ORF">H5P28_10885</name>
</gene>
<keyword evidence="5 13" id="KW-0812">Transmembrane</keyword>
<keyword evidence="2" id="KW-1003">Cell membrane</keyword>
<feature type="transmembrane region" description="Helical" evidence="13">
    <location>
        <begin position="26"/>
        <end position="48"/>
    </location>
</feature>
<dbReference type="InterPro" id="IPR022924">
    <property type="entry name" value="Cardiolipin_synthase"/>
</dbReference>
<dbReference type="GO" id="GO:0032049">
    <property type="term" value="P:cardiolipin biosynthetic process"/>
    <property type="evidence" value="ECO:0007669"/>
    <property type="project" value="UniProtKB-UniRule"/>
</dbReference>
<keyword evidence="10" id="KW-0594">Phospholipid biosynthesis</keyword>
<name>A0A842HGL5_9BACT</name>
<keyword evidence="6" id="KW-0677">Repeat</keyword>
<evidence type="ECO:0000256" key="11">
    <source>
        <dbReference type="ARBA" id="ARBA00023264"/>
    </source>
</evidence>
<evidence type="ECO:0000313" key="16">
    <source>
        <dbReference type="Proteomes" id="UP000546464"/>
    </source>
</evidence>
<organism evidence="15 16">
    <name type="scientific">Ruficoccus amylovorans</name>
    <dbReference type="NCBI Taxonomy" id="1804625"/>
    <lineage>
        <taxon>Bacteria</taxon>
        <taxon>Pseudomonadati</taxon>
        <taxon>Verrucomicrobiota</taxon>
        <taxon>Opitutia</taxon>
        <taxon>Puniceicoccales</taxon>
        <taxon>Cerasicoccaceae</taxon>
        <taxon>Ruficoccus</taxon>
    </lineage>
</organism>
<evidence type="ECO:0000256" key="4">
    <source>
        <dbReference type="ARBA" id="ARBA00022679"/>
    </source>
</evidence>
<evidence type="ECO:0000256" key="3">
    <source>
        <dbReference type="ARBA" id="ARBA00022516"/>
    </source>
</evidence>
<dbReference type="AlphaFoldDB" id="A0A842HGL5"/>
<dbReference type="PANTHER" id="PTHR21248:SF22">
    <property type="entry name" value="PHOSPHOLIPASE D"/>
    <property type="match status" value="1"/>
</dbReference>
<dbReference type="InterPro" id="IPR025202">
    <property type="entry name" value="PLD-like_dom"/>
</dbReference>
<dbReference type="Gene3D" id="3.30.870.10">
    <property type="entry name" value="Endonuclease Chain A"/>
    <property type="match status" value="2"/>
</dbReference>
<dbReference type="CDD" id="cd09152">
    <property type="entry name" value="PLDc_EcCLS_like_1"/>
    <property type="match status" value="1"/>
</dbReference>
<proteinExistence type="inferred from homology"/>
<keyword evidence="16" id="KW-1185">Reference proteome</keyword>
<dbReference type="InterPro" id="IPR027379">
    <property type="entry name" value="CLS_N"/>
</dbReference>
<feature type="domain" description="PLD phosphodiesterase" evidence="14">
    <location>
        <begin position="389"/>
        <end position="416"/>
    </location>
</feature>
<keyword evidence="9 13" id="KW-0472">Membrane</keyword>
<evidence type="ECO:0000256" key="13">
    <source>
        <dbReference type="SAM" id="Phobius"/>
    </source>
</evidence>
<dbReference type="Pfam" id="PF13396">
    <property type="entry name" value="PLDc_N"/>
    <property type="match status" value="1"/>
</dbReference>
<keyword evidence="11" id="KW-1208">Phospholipid metabolism</keyword>
<keyword evidence="7 13" id="KW-1133">Transmembrane helix</keyword>
<evidence type="ECO:0000256" key="8">
    <source>
        <dbReference type="ARBA" id="ARBA00023098"/>
    </source>
</evidence>
<evidence type="ECO:0000256" key="2">
    <source>
        <dbReference type="ARBA" id="ARBA00022475"/>
    </source>
</evidence>
<dbReference type="PROSITE" id="PS50035">
    <property type="entry name" value="PLD"/>
    <property type="match status" value="2"/>
</dbReference>
<evidence type="ECO:0000313" key="15">
    <source>
        <dbReference type="EMBL" id="MBC2594766.1"/>
    </source>
</evidence>
<dbReference type="InterPro" id="IPR001736">
    <property type="entry name" value="PLipase_D/transphosphatidylase"/>
</dbReference>
<dbReference type="PANTHER" id="PTHR21248">
    <property type="entry name" value="CARDIOLIPIN SYNTHASE"/>
    <property type="match status" value="1"/>
</dbReference>
<dbReference type="HAMAP" id="MF_00190">
    <property type="entry name" value="Cardiolipin_synth_ClsA"/>
    <property type="match status" value="1"/>
</dbReference>
<dbReference type="EMBL" id="JACHVB010000034">
    <property type="protein sequence ID" value="MBC2594766.1"/>
    <property type="molecule type" value="Genomic_DNA"/>
</dbReference>
<dbReference type="Pfam" id="PF13091">
    <property type="entry name" value="PLDc_2"/>
    <property type="match status" value="2"/>
</dbReference>
<dbReference type="NCBIfam" id="TIGR04265">
    <property type="entry name" value="bac_cardiolipin"/>
    <property type="match status" value="1"/>
</dbReference>
<dbReference type="InterPro" id="IPR030840">
    <property type="entry name" value="CL_synthase_A"/>
</dbReference>
<protein>
    <recommendedName>
        <fullName evidence="12">Cardiolipin synthase</fullName>
        <ecNumber evidence="12">2.7.8.-</ecNumber>
    </recommendedName>
</protein>
<reference evidence="15 16" key="1">
    <citation type="submission" date="2020-07" db="EMBL/GenBank/DDBJ databases">
        <authorList>
            <person name="Feng X."/>
        </authorList>
    </citation>
    <scope>NUCLEOTIDE SEQUENCE [LARGE SCALE GENOMIC DNA]</scope>
    <source>
        <strain evidence="15 16">JCM31066</strain>
    </source>
</reference>
<dbReference type="SMART" id="SM00155">
    <property type="entry name" value="PLDc"/>
    <property type="match status" value="2"/>
</dbReference>
<evidence type="ECO:0000256" key="6">
    <source>
        <dbReference type="ARBA" id="ARBA00022737"/>
    </source>
</evidence>
<dbReference type="SUPFAM" id="SSF56024">
    <property type="entry name" value="Phospholipase D/nuclease"/>
    <property type="match status" value="2"/>
</dbReference>
<accession>A0A842HGL5</accession>
<evidence type="ECO:0000259" key="14">
    <source>
        <dbReference type="PROSITE" id="PS50035"/>
    </source>
</evidence>
<dbReference type="Proteomes" id="UP000546464">
    <property type="component" value="Unassembled WGS sequence"/>
</dbReference>
<keyword evidence="3" id="KW-0444">Lipid biosynthesis</keyword>
<comment type="subcellular location">
    <subcellularLocation>
        <location evidence="1">Cell membrane</location>
        <topology evidence="1">Multi-pass membrane protein</topology>
    </subcellularLocation>
</comment>
<comment type="caution">
    <text evidence="15">The sequence shown here is derived from an EMBL/GenBank/DDBJ whole genome shotgun (WGS) entry which is preliminary data.</text>
</comment>
<evidence type="ECO:0000256" key="5">
    <source>
        <dbReference type="ARBA" id="ARBA00022692"/>
    </source>
</evidence>
<dbReference type="GO" id="GO:0008808">
    <property type="term" value="F:cardiolipin synthase activity"/>
    <property type="evidence" value="ECO:0007669"/>
    <property type="project" value="UniProtKB-UniRule"/>
</dbReference>
<keyword evidence="8" id="KW-0443">Lipid metabolism</keyword>